<dbReference type="Proteomes" id="UP001255416">
    <property type="component" value="Unassembled WGS sequence"/>
</dbReference>
<sequence>MSNPFPKENPGAASTASGVKTTYEAAKLPDNTTPKRSRNAIWKWINPAQKSVCIALACALVLGRESAWHGLTIVLMARLSEQDRAALAYAVLNSLDEDDAYATASFALFDTLGGECAA</sequence>
<dbReference type="EMBL" id="JASMWN010000016">
    <property type="protein sequence ID" value="MDU9005759.1"/>
    <property type="molecule type" value="Genomic_DNA"/>
</dbReference>
<proteinExistence type="predicted"/>
<comment type="caution">
    <text evidence="2">The sequence shown here is derived from an EMBL/GenBank/DDBJ whole genome shotgun (WGS) entry which is preliminary data.</text>
</comment>
<feature type="region of interest" description="Disordered" evidence="1">
    <location>
        <begin position="1"/>
        <end position="35"/>
    </location>
</feature>
<dbReference type="RefSeq" id="WP_316779657.1">
    <property type="nucleotide sequence ID" value="NZ_JASMWN010000016.1"/>
</dbReference>
<evidence type="ECO:0000313" key="2">
    <source>
        <dbReference type="EMBL" id="MDU9005759.1"/>
    </source>
</evidence>
<evidence type="ECO:0000313" key="3">
    <source>
        <dbReference type="Proteomes" id="UP001255416"/>
    </source>
</evidence>
<evidence type="ECO:0000256" key="1">
    <source>
        <dbReference type="SAM" id="MobiDB-lite"/>
    </source>
</evidence>
<gene>
    <name evidence="2" type="ORF">QO231_18165</name>
</gene>
<accession>A0ABU3VJ72</accession>
<keyword evidence="3" id="KW-1185">Reference proteome</keyword>
<protein>
    <submittedName>
        <fullName evidence="2">Uncharacterized protein</fullName>
    </submittedName>
</protein>
<name>A0ABU3VJ72_9RHOB</name>
<organism evidence="2 3">
    <name type="scientific">Sedimentitalea todarodis</name>
    <dbReference type="NCBI Taxonomy" id="1631240"/>
    <lineage>
        <taxon>Bacteria</taxon>
        <taxon>Pseudomonadati</taxon>
        <taxon>Pseudomonadota</taxon>
        <taxon>Alphaproteobacteria</taxon>
        <taxon>Rhodobacterales</taxon>
        <taxon>Paracoccaceae</taxon>
        <taxon>Sedimentitalea</taxon>
    </lineage>
</organism>
<reference evidence="3" key="1">
    <citation type="submission" date="2023-05" db="EMBL/GenBank/DDBJ databases">
        <title>Sedimentitalea sp. nov. JM2-8.</title>
        <authorList>
            <person name="Huang J."/>
        </authorList>
    </citation>
    <scope>NUCLEOTIDE SEQUENCE [LARGE SCALE GENOMIC DNA]</scope>
    <source>
        <strain evidence="3">KHS03</strain>
    </source>
</reference>